<dbReference type="Gene3D" id="3.30.750.24">
    <property type="entry name" value="STAS domain"/>
    <property type="match status" value="1"/>
</dbReference>
<dbReference type="InterPro" id="IPR036513">
    <property type="entry name" value="STAS_dom_sf"/>
</dbReference>
<reference evidence="2" key="1">
    <citation type="submission" date="2022-10" db="EMBL/GenBank/DDBJ databases">
        <title>The WGS of Solirubrobacter ginsenosidimutans DSM 21036.</title>
        <authorList>
            <person name="Jiang Z."/>
        </authorList>
    </citation>
    <scope>NUCLEOTIDE SEQUENCE</scope>
    <source>
        <strain evidence="2">DSM 21036</strain>
    </source>
</reference>
<dbReference type="SUPFAM" id="SSF52091">
    <property type="entry name" value="SpoIIaa-like"/>
    <property type="match status" value="1"/>
</dbReference>
<dbReference type="RefSeq" id="WP_270038517.1">
    <property type="nucleotide sequence ID" value="NZ_JAPDOD010000003.1"/>
</dbReference>
<evidence type="ECO:0000313" key="3">
    <source>
        <dbReference type="Proteomes" id="UP001149140"/>
    </source>
</evidence>
<gene>
    <name evidence="2" type="ORF">OM076_05695</name>
</gene>
<dbReference type="EMBL" id="JAPDOD010000003">
    <property type="protein sequence ID" value="MDA0159747.1"/>
    <property type="molecule type" value="Genomic_DNA"/>
</dbReference>
<dbReference type="InterPro" id="IPR058548">
    <property type="entry name" value="MlaB-like_STAS"/>
</dbReference>
<name>A0A9X3MP13_9ACTN</name>
<feature type="domain" description="STAS" evidence="1">
    <location>
        <begin position="15"/>
        <end position="110"/>
    </location>
</feature>
<dbReference type="Pfam" id="PF13466">
    <property type="entry name" value="STAS_2"/>
    <property type="match status" value="1"/>
</dbReference>
<dbReference type="PROSITE" id="PS50801">
    <property type="entry name" value="STAS"/>
    <property type="match status" value="1"/>
</dbReference>
<dbReference type="PANTHER" id="PTHR33495:SF2">
    <property type="entry name" value="ANTI-SIGMA FACTOR ANTAGONIST TM_1081-RELATED"/>
    <property type="match status" value="1"/>
</dbReference>
<accession>A0A9X3MP13</accession>
<keyword evidence="3" id="KW-1185">Reference proteome</keyword>
<dbReference type="Proteomes" id="UP001149140">
    <property type="component" value="Unassembled WGS sequence"/>
</dbReference>
<sequence>MSAEPDPGAFRPPRFDVQIEDEPNGITLHVSGELDLVSEPQLNQALEQASPRPTTIDLSELAFMDSTGLRSLLGAARTYPGLKLRGPLQPPVQRLLELTQTLAILPFNDA</sequence>
<dbReference type="GO" id="GO:0043856">
    <property type="term" value="F:anti-sigma factor antagonist activity"/>
    <property type="evidence" value="ECO:0007669"/>
    <property type="project" value="TreeGrafter"/>
</dbReference>
<proteinExistence type="predicted"/>
<dbReference type="AlphaFoldDB" id="A0A9X3MP13"/>
<dbReference type="InterPro" id="IPR002645">
    <property type="entry name" value="STAS_dom"/>
</dbReference>
<comment type="caution">
    <text evidence="2">The sequence shown here is derived from an EMBL/GenBank/DDBJ whole genome shotgun (WGS) entry which is preliminary data.</text>
</comment>
<dbReference type="PANTHER" id="PTHR33495">
    <property type="entry name" value="ANTI-SIGMA FACTOR ANTAGONIST TM_1081-RELATED-RELATED"/>
    <property type="match status" value="1"/>
</dbReference>
<evidence type="ECO:0000313" key="2">
    <source>
        <dbReference type="EMBL" id="MDA0159747.1"/>
    </source>
</evidence>
<protein>
    <submittedName>
        <fullName evidence="2">STAS domain-containing protein</fullName>
    </submittedName>
</protein>
<evidence type="ECO:0000259" key="1">
    <source>
        <dbReference type="PROSITE" id="PS50801"/>
    </source>
</evidence>
<dbReference type="CDD" id="cd07043">
    <property type="entry name" value="STAS_anti-anti-sigma_factors"/>
    <property type="match status" value="1"/>
</dbReference>
<organism evidence="2 3">
    <name type="scientific">Solirubrobacter ginsenosidimutans</name>
    <dbReference type="NCBI Taxonomy" id="490573"/>
    <lineage>
        <taxon>Bacteria</taxon>
        <taxon>Bacillati</taxon>
        <taxon>Actinomycetota</taxon>
        <taxon>Thermoleophilia</taxon>
        <taxon>Solirubrobacterales</taxon>
        <taxon>Solirubrobacteraceae</taxon>
        <taxon>Solirubrobacter</taxon>
    </lineage>
</organism>